<name>A0A6J6YNV9_9ZZZZ</name>
<feature type="compositionally biased region" description="Basic and acidic residues" evidence="1">
    <location>
        <begin position="22"/>
        <end position="36"/>
    </location>
</feature>
<organism evidence="3">
    <name type="scientific">freshwater metagenome</name>
    <dbReference type="NCBI Taxonomy" id="449393"/>
    <lineage>
        <taxon>unclassified sequences</taxon>
        <taxon>metagenomes</taxon>
        <taxon>ecological metagenomes</taxon>
    </lineage>
</organism>
<dbReference type="EMBL" id="CAFAAS010000015">
    <property type="protein sequence ID" value="CAB4810759.1"/>
    <property type="molecule type" value="Genomic_DNA"/>
</dbReference>
<reference evidence="3" key="1">
    <citation type="submission" date="2020-05" db="EMBL/GenBank/DDBJ databases">
        <authorList>
            <person name="Chiriac C."/>
            <person name="Salcher M."/>
            <person name="Ghai R."/>
            <person name="Kavagutti S V."/>
        </authorList>
    </citation>
    <scope>NUCLEOTIDE SEQUENCE</scope>
</reference>
<feature type="transmembrane region" description="Helical" evidence="2">
    <location>
        <begin position="59"/>
        <end position="79"/>
    </location>
</feature>
<keyword evidence="2" id="KW-0472">Membrane</keyword>
<dbReference type="AlphaFoldDB" id="A0A6J6YNV9"/>
<keyword evidence="2" id="KW-1133">Transmembrane helix</keyword>
<keyword evidence="2" id="KW-0812">Transmembrane</keyword>
<evidence type="ECO:0000256" key="1">
    <source>
        <dbReference type="SAM" id="MobiDB-lite"/>
    </source>
</evidence>
<evidence type="ECO:0000256" key="2">
    <source>
        <dbReference type="SAM" id="Phobius"/>
    </source>
</evidence>
<protein>
    <submittedName>
        <fullName evidence="3">Unannotated protein</fullName>
    </submittedName>
</protein>
<evidence type="ECO:0000313" key="3">
    <source>
        <dbReference type="EMBL" id="CAB4810759.1"/>
    </source>
</evidence>
<gene>
    <name evidence="3" type="ORF">UFOPK3077_01184</name>
</gene>
<proteinExistence type="predicted"/>
<accession>A0A6J6YNV9</accession>
<feature type="region of interest" description="Disordered" evidence="1">
    <location>
        <begin position="1"/>
        <end position="37"/>
    </location>
</feature>
<sequence length="82" mass="8991">MKPTNHAHIESNVILSSRVNRRTSESSGRKANDKRQTTIALKTPSASAVKTLSFSIIDFPGAATVSFITVVIMRLSLLLHDR</sequence>